<name>A0A835GWJ3_9MAGN</name>
<dbReference type="Gene3D" id="1.10.287.110">
    <property type="entry name" value="DnaJ domain"/>
    <property type="match status" value="1"/>
</dbReference>
<feature type="transmembrane region" description="Helical" evidence="2">
    <location>
        <begin position="181"/>
        <end position="199"/>
    </location>
</feature>
<organism evidence="4 5">
    <name type="scientific">Coptis chinensis</name>
    <dbReference type="NCBI Taxonomy" id="261450"/>
    <lineage>
        <taxon>Eukaryota</taxon>
        <taxon>Viridiplantae</taxon>
        <taxon>Streptophyta</taxon>
        <taxon>Embryophyta</taxon>
        <taxon>Tracheophyta</taxon>
        <taxon>Spermatophyta</taxon>
        <taxon>Magnoliopsida</taxon>
        <taxon>Ranunculales</taxon>
        <taxon>Ranunculaceae</taxon>
        <taxon>Coptidoideae</taxon>
        <taxon>Coptis</taxon>
    </lineage>
</organism>
<reference evidence="4 5" key="1">
    <citation type="submission" date="2020-10" db="EMBL/GenBank/DDBJ databases">
        <title>The Coptis chinensis genome and diversification of protoberbering-type alkaloids.</title>
        <authorList>
            <person name="Wang B."/>
            <person name="Shu S."/>
            <person name="Song C."/>
            <person name="Liu Y."/>
        </authorList>
    </citation>
    <scope>NUCLEOTIDE SEQUENCE [LARGE SCALE GENOMIC DNA]</scope>
    <source>
        <strain evidence="4">HL-2020</strain>
        <tissue evidence="4">Leaf</tissue>
    </source>
</reference>
<keyword evidence="2" id="KW-0472">Membrane</keyword>
<feature type="region of interest" description="Disordered" evidence="1">
    <location>
        <begin position="498"/>
        <end position="534"/>
    </location>
</feature>
<keyword evidence="5" id="KW-1185">Reference proteome</keyword>
<evidence type="ECO:0000256" key="2">
    <source>
        <dbReference type="SAM" id="Phobius"/>
    </source>
</evidence>
<feature type="compositionally biased region" description="Basic and acidic residues" evidence="1">
    <location>
        <begin position="500"/>
        <end position="522"/>
    </location>
</feature>
<evidence type="ECO:0000259" key="3">
    <source>
        <dbReference type="Pfam" id="PF00226"/>
    </source>
</evidence>
<dbReference type="Pfam" id="PF00226">
    <property type="entry name" value="DnaJ"/>
    <property type="match status" value="1"/>
</dbReference>
<dbReference type="PANTHER" id="PTHR33133:SF24">
    <property type="entry name" value="OS01G0800300 PROTEIN"/>
    <property type="match status" value="1"/>
</dbReference>
<dbReference type="Proteomes" id="UP000631114">
    <property type="component" value="Unassembled WGS sequence"/>
</dbReference>
<dbReference type="EMBL" id="JADFTS010000009">
    <property type="protein sequence ID" value="KAF9588719.1"/>
    <property type="molecule type" value="Genomic_DNA"/>
</dbReference>
<dbReference type="PANTHER" id="PTHR33133">
    <property type="entry name" value="OS08G0107100 PROTEIN-RELATED"/>
    <property type="match status" value="1"/>
</dbReference>
<evidence type="ECO:0000313" key="5">
    <source>
        <dbReference type="Proteomes" id="UP000631114"/>
    </source>
</evidence>
<dbReference type="InterPro" id="IPR036869">
    <property type="entry name" value="J_dom_sf"/>
</dbReference>
<comment type="caution">
    <text evidence="4">The sequence shown here is derived from an EMBL/GenBank/DDBJ whole genome shotgun (WGS) entry which is preliminary data.</text>
</comment>
<dbReference type="SUPFAM" id="SSF46565">
    <property type="entry name" value="Chaperone J-domain"/>
    <property type="match status" value="1"/>
</dbReference>
<sequence length="601" mass="67677">MACSIGKVYGASWIHQCNVMNKKKTMRFRCNVVATVALKDQYRTLRINPRASVSEVKKSFRQLALQYHPHICMQIKQFCMVVVVVLMEKVHSILVLVVVERSSGSGLGMHSDGGGGVGPKMCHPLYLLPPVHWRGSLHFCLHLHFQTSLFQLHPLRHSSCLQTPLHQLPLRLLLDAYIKRVLPYVLAMWHLASVLSVFEPVYGLAAMKRSNKLLKGNKKVAMTLVISYLLICMAIGIVFRSAVIQGGKDHGVLFRLLCGGLGIMAEEDGYISENTEIYGLPMERRHWEEIQAIGSGLIGSVVALDAVGGADSRSSFTRVQVDFPAMIIRNVRILTNTQGSRKEEGKAIYKKEKREDQDLRQTLVEMRQAMEKNTVEEILEVTEVTEVTEKEQMEVDGMEISDPAGEVVLSNGSQTEEHGLDRKDMDKEKKYMSEEREVYGDVDWMVVDGYKDCMGIGRGQSDGESRIEIEKEERAHHRDIGATSLSQVDFGLGLEGPLQDMEKPKPDFQLEKGVEPDQKEVNQELTSSANDQEMRVDIQRAGLCKEPFLQEKEKGCLEGNAEHGSRKEREDLEHVESVEVCSEQLEEAVCSEHKENNRTES</sequence>
<evidence type="ECO:0000256" key="1">
    <source>
        <dbReference type="SAM" id="MobiDB-lite"/>
    </source>
</evidence>
<dbReference type="CDD" id="cd06257">
    <property type="entry name" value="DnaJ"/>
    <property type="match status" value="1"/>
</dbReference>
<keyword evidence="2" id="KW-0812">Transmembrane</keyword>
<gene>
    <name evidence="4" type="ORF">IFM89_015156</name>
</gene>
<accession>A0A835GWJ3</accession>
<evidence type="ECO:0000313" key="4">
    <source>
        <dbReference type="EMBL" id="KAF9588719.1"/>
    </source>
</evidence>
<feature type="transmembrane region" description="Helical" evidence="2">
    <location>
        <begin position="220"/>
        <end position="239"/>
    </location>
</feature>
<keyword evidence="2" id="KW-1133">Transmembrane helix</keyword>
<protein>
    <recommendedName>
        <fullName evidence="3">J domain-containing protein</fullName>
    </recommendedName>
</protein>
<feature type="domain" description="J" evidence="3">
    <location>
        <begin position="40"/>
        <end position="72"/>
    </location>
</feature>
<dbReference type="InterPro" id="IPR001623">
    <property type="entry name" value="DnaJ_domain"/>
</dbReference>
<dbReference type="AlphaFoldDB" id="A0A835GWJ3"/>
<proteinExistence type="predicted"/>
<feature type="region of interest" description="Disordered" evidence="1">
    <location>
        <begin position="555"/>
        <end position="575"/>
    </location>
</feature>